<proteinExistence type="predicted"/>
<accession>A0ABM8XTT0</accession>
<name>A0ABM8XTT0_9BURK</name>
<protein>
    <recommendedName>
        <fullName evidence="2">CusS-like sensor domain-containing protein</fullName>
    </recommendedName>
</protein>
<comment type="caution">
    <text evidence="3">The sequence shown here is derived from an EMBL/GenBank/DDBJ whole genome shotgun (WGS) entry which is preliminary data.</text>
</comment>
<evidence type="ECO:0000259" key="2">
    <source>
        <dbReference type="Pfam" id="PF21085"/>
    </source>
</evidence>
<evidence type="ECO:0000256" key="1">
    <source>
        <dbReference type="SAM" id="Phobius"/>
    </source>
</evidence>
<feature type="domain" description="CusS-like sensor" evidence="2">
    <location>
        <begin position="5"/>
        <end position="155"/>
    </location>
</feature>
<evidence type="ECO:0000313" key="4">
    <source>
        <dbReference type="Proteomes" id="UP000721236"/>
    </source>
</evidence>
<reference evidence="3 4" key="1">
    <citation type="submission" date="2021-08" db="EMBL/GenBank/DDBJ databases">
        <authorList>
            <person name="Peeters C."/>
        </authorList>
    </citation>
    <scope>NUCLEOTIDE SEQUENCE [LARGE SCALE GENOMIC DNA]</scope>
    <source>
        <strain evidence="3 4">LMG 21510</strain>
    </source>
</reference>
<dbReference type="EMBL" id="CAJZAH010000010">
    <property type="protein sequence ID" value="CAG9183768.1"/>
    <property type="molecule type" value="Genomic_DNA"/>
</dbReference>
<keyword evidence="1" id="KW-0472">Membrane</keyword>
<dbReference type="RefSeq" id="WP_222208689.1">
    <property type="nucleotide sequence ID" value="NZ_CAJZAH010000010.1"/>
</dbReference>
<sequence>MTHRVSLTMRLTILFSLCSTVVLLGLSVLIWLAMYRHFATEDYVLLRRQHSPDRKGFARETPVERLPQRLEELVNHHPDSVAQVQTGQGQKLCDQDFDFAIVFAAIPRELARDNTFVGQQSERKYRSMRAQHRVADPRIGPLRVVAGMDTGIHAHLCMRFTIPWHAHRVRKRGAGAFHHASHIGRIWWPGFGGIVGRHNALLTFPPERNTARS</sequence>
<keyword evidence="1" id="KW-0812">Transmembrane</keyword>
<dbReference type="Proteomes" id="UP000721236">
    <property type="component" value="Unassembled WGS sequence"/>
</dbReference>
<gene>
    <name evidence="3" type="ORF">LMG21510_04930</name>
</gene>
<organism evidence="3 4">
    <name type="scientific">Cupriavidus respiraculi</name>
    <dbReference type="NCBI Taxonomy" id="195930"/>
    <lineage>
        <taxon>Bacteria</taxon>
        <taxon>Pseudomonadati</taxon>
        <taxon>Pseudomonadota</taxon>
        <taxon>Betaproteobacteria</taxon>
        <taxon>Burkholderiales</taxon>
        <taxon>Burkholderiaceae</taxon>
        <taxon>Cupriavidus</taxon>
    </lineage>
</organism>
<dbReference type="InterPro" id="IPR048590">
    <property type="entry name" value="CusS-like_sensor"/>
</dbReference>
<keyword evidence="4" id="KW-1185">Reference proteome</keyword>
<feature type="transmembrane region" description="Helical" evidence="1">
    <location>
        <begin position="12"/>
        <end position="34"/>
    </location>
</feature>
<keyword evidence="1" id="KW-1133">Transmembrane helix</keyword>
<evidence type="ECO:0000313" key="3">
    <source>
        <dbReference type="EMBL" id="CAG9183768.1"/>
    </source>
</evidence>
<dbReference type="Pfam" id="PF21085">
    <property type="entry name" value="CusS"/>
    <property type="match status" value="1"/>
</dbReference>